<evidence type="ECO:0000313" key="2">
    <source>
        <dbReference type="EMBL" id="KAG5948205.1"/>
    </source>
</evidence>
<dbReference type="EMBL" id="SRPO01000020">
    <property type="protein sequence ID" value="KAG5948205.1"/>
    <property type="molecule type" value="Genomic_DNA"/>
</dbReference>
<evidence type="ECO:0000313" key="3">
    <source>
        <dbReference type="Proteomes" id="UP000706124"/>
    </source>
</evidence>
<dbReference type="AlphaFoldDB" id="A0A9P7MIY2"/>
<sequence length="132" mass="13087">MPEFLAAPPAGLSGTGRRGSNFGRALAEGGGAGPAETETHSARADEETAEASHARKSPGQSTLCQRAAALSIGGPSAALQGLDGLDGFHGFHGSHGSRLAGLDDDGGMGDSEMEMGMGIPTYGQGDGCVMDA</sequence>
<keyword evidence="3" id="KW-1185">Reference proteome</keyword>
<evidence type="ECO:0000256" key="1">
    <source>
        <dbReference type="SAM" id="MobiDB-lite"/>
    </source>
</evidence>
<name>A0A9P7MIY2_9HYPO</name>
<reference evidence="2 3" key="1">
    <citation type="journal article" date="2020" name="bioRxiv">
        <title>Whole genome comparisons of ergot fungi reveals the divergence and evolution of species within the genus Claviceps are the result of varying mechanisms driving genome evolution and host range expansion.</title>
        <authorList>
            <person name="Wyka S.A."/>
            <person name="Mondo S.J."/>
            <person name="Liu M."/>
            <person name="Dettman J."/>
            <person name="Nalam V."/>
            <person name="Broders K.D."/>
        </authorList>
    </citation>
    <scope>NUCLEOTIDE SEQUENCE [LARGE SCALE GENOMIC DNA]</scope>
    <source>
        <strain evidence="2 3">CCC 1485</strain>
    </source>
</reference>
<feature type="compositionally biased region" description="Basic and acidic residues" evidence="1">
    <location>
        <begin position="37"/>
        <end position="53"/>
    </location>
</feature>
<gene>
    <name evidence="2" type="ORF">E4U60_002294</name>
</gene>
<accession>A0A9P7MIY2</accession>
<feature type="region of interest" description="Disordered" evidence="1">
    <location>
        <begin position="81"/>
        <end position="110"/>
    </location>
</feature>
<comment type="caution">
    <text evidence="2">The sequence shown here is derived from an EMBL/GenBank/DDBJ whole genome shotgun (WGS) entry which is preliminary data.</text>
</comment>
<feature type="region of interest" description="Disordered" evidence="1">
    <location>
        <begin position="1"/>
        <end position="63"/>
    </location>
</feature>
<proteinExistence type="predicted"/>
<protein>
    <submittedName>
        <fullName evidence="2">Uncharacterized protein</fullName>
    </submittedName>
</protein>
<dbReference type="Proteomes" id="UP000706124">
    <property type="component" value="Unassembled WGS sequence"/>
</dbReference>
<organism evidence="2 3">
    <name type="scientific">Claviceps pazoutovae</name>
    <dbReference type="NCBI Taxonomy" id="1649127"/>
    <lineage>
        <taxon>Eukaryota</taxon>
        <taxon>Fungi</taxon>
        <taxon>Dikarya</taxon>
        <taxon>Ascomycota</taxon>
        <taxon>Pezizomycotina</taxon>
        <taxon>Sordariomycetes</taxon>
        <taxon>Hypocreomycetidae</taxon>
        <taxon>Hypocreales</taxon>
        <taxon>Clavicipitaceae</taxon>
        <taxon>Claviceps</taxon>
    </lineage>
</organism>